<dbReference type="Gramene" id="Pp3c7_22220V3.2">
    <property type="protein sequence ID" value="PAC:32925634.CDS.1"/>
    <property type="gene ID" value="Pp3c7_22220"/>
</dbReference>
<dbReference type="InterPro" id="IPR012876">
    <property type="entry name" value="DUF1677_pln"/>
</dbReference>
<dbReference type="PANTHER" id="PTHR33108">
    <property type="entry name" value="OS01G0745000 PROTEIN"/>
    <property type="match status" value="1"/>
</dbReference>
<dbReference type="GeneID" id="112284376"/>
<reference evidence="3" key="3">
    <citation type="submission" date="2020-12" db="UniProtKB">
        <authorList>
            <consortium name="EnsemblPlants"/>
        </authorList>
    </citation>
    <scope>IDENTIFICATION</scope>
</reference>
<accession>A0A2K1KCJ5</accession>
<evidence type="ECO:0000313" key="2">
    <source>
        <dbReference type="EMBL" id="PNR51505.1"/>
    </source>
</evidence>
<dbReference type="KEGG" id="ppp:112284376"/>
<evidence type="ECO:0000313" key="4">
    <source>
        <dbReference type="Proteomes" id="UP000006727"/>
    </source>
</evidence>
<evidence type="ECO:0008006" key="5">
    <source>
        <dbReference type="Google" id="ProtNLM"/>
    </source>
</evidence>
<dbReference type="Proteomes" id="UP000006727">
    <property type="component" value="Chromosome 7"/>
</dbReference>
<dbReference type="RefSeq" id="XP_024379893.1">
    <property type="nucleotide sequence ID" value="XM_024524125.2"/>
</dbReference>
<name>A0A2K1KCJ5_PHYPA</name>
<dbReference type="RefSeq" id="XP_024379889.1">
    <property type="nucleotide sequence ID" value="XM_024524121.2"/>
</dbReference>
<dbReference type="FunCoup" id="A0A2K1KCJ5">
    <property type="interactions" value="699"/>
</dbReference>
<keyword evidence="4" id="KW-1185">Reference proteome</keyword>
<sequence>MGTAKVEVMSPVCTFVRPKRFVTSQSFKEHLIRIRSQPEPDLAVIVESLSKFSFKVPAVASVKEKPEVEQEYMSKCECCGITEECTPGYVARMKAMFCGRLVCGLCGEAVKEERMRMGPETSMESALCAHMKICFKFNTFTRQDPAADLAQAMRQILRRSIELGTFPKPKAKSWQRAGLSRSETFSNRGYPKSLP</sequence>
<dbReference type="RefSeq" id="XP_024379890.1">
    <property type="nucleotide sequence ID" value="XM_024524122.2"/>
</dbReference>
<dbReference type="EnsemblPlants" id="Pp3c7_22220V3.2">
    <property type="protein sequence ID" value="PAC:32925634.CDS.1"/>
    <property type="gene ID" value="Pp3c7_22220"/>
</dbReference>
<dbReference type="RefSeq" id="XP_024379892.1">
    <property type="nucleotide sequence ID" value="XM_024524124.2"/>
</dbReference>
<reference evidence="2 4" key="2">
    <citation type="journal article" date="2018" name="Plant J.">
        <title>The Physcomitrella patens chromosome-scale assembly reveals moss genome structure and evolution.</title>
        <authorList>
            <person name="Lang D."/>
            <person name="Ullrich K.K."/>
            <person name="Murat F."/>
            <person name="Fuchs J."/>
            <person name="Jenkins J."/>
            <person name="Haas F.B."/>
            <person name="Piednoel M."/>
            <person name="Gundlach H."/>
            <person name="Van Bel M."/>
            <person name="Meyberg R."/>
            <person name="Vives C."/>
            <person name="Morata J."/>
            <person name="Symeonidi A."/>
            <person name="Hiss M."/>
            <person name="Muchero W."/>
            <person name="Kamisugi Y."/>
            <person name="Saleh O."/>
            <person name="Blanc G."/>
            <person name="Decker E.L."/>
            <person name="van Gessel N."/>
            <person name="Grimwood J."/>
            <person name="Hayes R.D."/>
            <person name="Graham S.W."/>
            <person name="Gunter L.E."/>
            <person name="McDaniel S.F."/>
            <person name="Hoernstein S.N.W."/>
            <person name="Larsson A."/>
            <person name="Li F.W."/>
            <person name="Perroud P.F."/>
            <person name="Phillips J."/>
            <person name="Ranjan P."/>
            <person name="Rokshar D.S."/>
            <person name="Rothfels C.J."/>
            <person name="Schneider L."/>
            <person name="Shu S."/>
            <person name="Stevenson D.W."/>
            <person name="Thummler F."/>
            <person name="Tillich M."/>
            <person name="Villarreal Aguilar J.C."/>
            <person name="Widiez T."/>
            <person name="Wong G.K."/>
            <person name="Wymore A."/>
            <person name="Zhang Y."/>
            <person name="Zimmer A.D."/>
            <person name="Quatrano R.S."/>
            <person name="Mayer K.F.X."/>
            <person name="Goodstein D."/>
            <person name="Casacuberta J.M."/>
            <person name="Vandepoele K."/>
            <person name="Reski R."/>
            <person name="Cuming A.C."/>
            <person name="Tuskan G.A."/>
            <person name="Maumus F."/>
            <person name="Salse J."/>
            <person name="Schmutz J."/>
            <person name="Rensing S.A."/>
        </authorList>
    </citation>
    <scope>NUCLEOTIDE SEQUENCE [LARGE SCALE GENOMIC DNA]</scope>
    <source>
        <strain evidence="3 4">cv. Gransden 2004</strain>
    </source>
</reference>
<evidence type="ECO:0000313" key="3">
    <source>
        <dbReference type="EnsemblPlants" id="PAC:32925633.CDS.1"/>
    </source>
</evidence>
<protein>
    <recommendedName>
        <fullName evidence="5">DUF1677 family protein</fullName>
    </recommendedName>
</protein>
<proteinExistence type="predicted"/>
<dbReference type="Pfam" id="PF07911">
    <property type="entry name" value="DUF1677"/>
    <property type="match status" value="1"/>
</dbReference>
<gene>
    <name evidence="3" type="primary">LOC112284376</name>
    <name evidence="2" type="ORF">PHYPA_010692</name>
</gene>
<dbReference type="AlphaFoldDB" id="A0A2K1KCJ5"/>
<dbReference type="EnsemblPlants" id="Pp3c7_22220V3.1">
    <property type="protein sequence ID" value="PAC:32925633.CDS.1"/>
    <property type="gene ID" value="Pp3c7_22220"/>
</dbReference>
<evidence type="ECO:0000256" key="1">
    <source>
        <dbReference type="SAM" id="MobiDB-lite"/>
    </source>
</evidence>
<dbReference type="EMBL" id="ABEU02000007">
    <property type="protein sequence ID" value="PNR51505.1"/>
    <property type="molecule type" value="Genomic_DNA"/>
</dbReference>
<reference evidence="2 4" key="1">
    <citation type="journal article" date="2008" name="Science">
        <title>The Physcomitrella genome reveals evolutionary insights into the conquest of land by plants.</title>
        <authorList>
            <person name="Rensing S."/>
            <person name="Lang D."/>
            <person name="Zimmer A."/>
            <person name="Terry A."/>
            <person name="Salamov A."/>
            <person name="Shapiro H."/>
            <person name="Nishiyama T."/>
            <person name="Perroud P.-F."/>
            <person name="Lindquist E."/>
            <person name="Kamisugi Y."/>
            <person name="Tanahashi T."/>
            <person name="Sakakibara K."/>
            <person name="Fujita T."/>
            <person name="Oishi K."/>
            <person name="Shin-I T."/>
            <person name="Kuroki Y."/>
            <person name="Toyoda A."/>
            <person name="Suzuki Y."/>
            <person name="Hashimoto A."/>
            <person name="Yamaguchi K."/>
            <person name="Sugano A."/>
            <person name="Kohara Y."/>
            <person name="Fujiyama A."/>
            <person name="Anterola A."/>
            <person name="Aoki S."/>
            <person name="Ashton N."/>
            <person name="Barbazuk W.B."/>
            <person name="Barker E."/>
            <person name="Bennetzen J."/>
            <person name="Bezanilla M."/>
            <person name="Blankenship R."/>
            <person name="Cho S.H."/>
            <person name="Dutcher S."/>
            <person name="Estelle M."/>
            <person name="Fawcett J.A."/>
            <person name="Gundlach H."/>
            <person name="Hanada K."/>
            <person name="Heyl A."/>
            <person name="Hicks K.A."/>
            <person name="Hugh J."/>
            <person name="Lohr M."/>
            <person name="Mayer K."/>
            <person name="Melkozernov A."/>
            <person name="Murata T."/>
            <person name="Nelson D."/>
            <person name="Pils B."/>
            <person name="Prigge M."/>
            <person name="Reiss B."/>
            <person name="Renner T."/>
            <person name="Rombauts S."/>
            <person name="Rushton P."/>
            <person name="Sanderfoot A."/>
            <person name="Schween G."/>
            <person name="Shiu S.-H."/>
            <person name="Stueber K."/>
            <person name="Theodoulou F.L."/>
            <person name="Tu H."/>
            <person name="Van de Peer Y."/>
            <person name="Verrier P.J."/>
            <person name="Waters E."/>
            <person name="Wood A."/>
            <person name="Yang L."/>
            <person name="Cove D."/>
            <person name="Cuming A."/>
            <person name="Hasebe M."/>
            <person name="Lucas S."/>
            <person name="Mishler D.B."/>
            <person name="Reski R."/>
            <person name="Grigoriev I."/>
            <person name="Quatrano R.S."/>
            <person name="Boore J.L."/>
        </authorList>
    </citation>
    <scope>NUCLEOTIDE SEQUENCE [LARGE SCALE GENOMIC DNA]</scope>
    <source>
        <strain evidence="3 4">cv. Gransden 2004</strain>
    </source>
</reference>
<dbReference type="Gramene" id="Pp3c7_22220V3.1">
    <property type="protein sequence ID" value="PAC:32925633.CDS.1"/>
    <property type="gene ID" value="Pp3c7_22220"/>
</dbReference>
<feature type="region of interest" description="Disordered" evidence="1">
    <location>
        <begin position="172"/>
        <end position="195"/>
    </location>
</feature>
<dbReference type="PaxDb" id="3218-PP1S2_210V6.1"/>
<dbReference type="PANTHER" id="PTHR33108:SF14">
    <property type="entry name" value="OS01G0745000 PROTEIN"/>
    <property type="match status" value="1"/>
</dbReference>
<organism evidence="2">
    <name type="scientific">Physcomitrium patens</name>
    <name type="common">Spreading-leaved earth moss</name>
    <name type="synonym">Physcomitrella patens</name>
    <dbReference type="NCBI Taxonomy" id="3218"/>
    <lineage>
        <taxon>Eukaryota</taxon>
        <taxon>Viridiplantae</taxon>
        <taxon>Streptophyta</taxon>
        <taxon>Embryophyta</taxon>
        <taxon>Bryophyta</taxon>
        <taxon>Bryophytina</taxon>
        <taxon>Bryopsida</taxon>
        <taxon>Funariidae</taxon>
        <taxon>Funariales</taxon>
        <taxon>Funariaceae</taxon>
        <taxon>Physcomitrium</taxon>
    </lineage>
</organism>
<dbReference type="OrthoDB" id="678173at2759"/>